<dbReference type="HOGENOM" id="CLU_2170462_0_0_1"/>
<gene>
    <name evidence="2" type="ORF">MGYG_09019</name>
</gene>
<name>E4US24_ARTGP</name>
<dbReference type="Proteomes" id="UP000002669">
    <property type="component" value="Unassembled WGS sequence"/>
</dbReference>
<reference evidence="3" key="1">
    <citation type="journal article" date="2012" name="MBio">
        <title>Comparative genome analysis of Trichophyton rubrum and related dermatophytes reveals candidate genes involved in infection.</title>
        <authorList>
            <person name="Martinez D.A."/>
            <person name="Oliver B.G."/>
            <person name="Graeser Y."/>
            <person name="Goldberg J.M."/>
            <person name="Li W."/>
            <person name="Martinez-Rossi N.M."/>
            <person name="Monod M."/>
            <person name="Shelest E."/>
            <person name="Barton R.C."/>
            <person name="Birch E."/>
            <person name="Brakhage A.A."/>
            <person name="Chen Z."/>
            <person name="Gurr S.J."/>
            <person name="Heiman D."/>
            <person name="Heitman J."/>
            <person name="Kosti I."/>
            <person name="Rossi A."/>
            <person name="Saif S."/>
            <person name="Samalova M."/>
            <person name="Saunders C.W."/>
            <person name="Shea T."/>
            <person name="Summerbell R.C."/>
            <person name="Xu J."/>
            <person name="Young S."/>
            <person name="Zeng Q."/>
            <person name="Birren B.W."/>
            <person name="Cuomo C.A."/>
            <person name="White T.C."/>
        </authorList>
    </citation>
    <scope>NUCLEOTIDE SEQUENCE [LARGE SCALE GENOMIC DNA]</scope>
    <source>
        <strain evidence="3">ATCC MYA-4604 / CBS 118893</strain>
    </source>
</reference>
<protein>
    <submittedName>
        <fullName evidence="2">Uncharacterized protein</fullName>
    </submittedName>
</protein>
<feature type="compositionally biased region" description="Basic and acidic residues" evidence="1">
    <location>
        <begin position="32"/>
        <end position="51"/>
    </location>
</feature>
<dbReference type="AlphaFoldDB" id="E4US24"/>
<dbReference type="GeneID" id="10028577"/>
<organism evidence="3">
    <name type="scientific">Arthroderma gypseum (strain ATCC MYA-4604 / CBS 118893)</name>
    <name type="common">Microsporum gypseum</name>
    <dbReference type="NCBI Taxonomy" id="535722"/>
    <lineage>
        <taxon>Eukaryota</taxon>
        <taxon>Fungi</taxon>
        <taxon>Dikarya</taxon>
        <taxon>Ascomycota</taxon>
        <taxon>Pezizomycotina</taxon>
        <taxon>Eurotiomycetes</taxon>
        <taxon>Eurotiomycetidae</taxon>
        <taxon>Onygenales</taxon>
        <taxon>Arthrodermataceae</taxon>
        <taxon>Nannizzia</taxon>
    </lineage>
</organism>
<proteinExistence type="predicted"/>
<sequence length="110" mass="12231">MSAINIPSATADKERRGELQLTDGVVVCQREQKNKAKKRCDDGDGRPELLKHRPASQQASQPISSGLSFFPISHATLTPWGYMAAARIFGLKLTQLSTTIRAVRRRERVI</sequence>
<evidence type="ECO:0000313" key="3">
    <source>
        <dbReference type="Proteomes" id="UP000002669"/>
    </source>
</evidence>
<dbReference type="InParanoid" id="E4US24"/>
<dbReference type="EMBL" id="DS989824">
    <property type="protein sequence ID" value="EFR00442.1"/>
    <property type="molecule type" value="Genomic_DNA"/>
</dbReference>
<evidence type="ECO:0000313" key="2">
    <source>
        <dbReference type="EMBL" id="EFR00442.1"/>
    </source>
</evidence>
<keyword evidence="3" id="KW-1185">Reference proteome</keyword>
<accession>E4US24</accession>
<feature type="region of interest" description="Disordered" evidence="1">
    <location>
        <begin position="32"/>
        <end position="64"/>
    </location>
</feature>
<feature type="compositionally biased region" description="Low complexity" evidence="1">
    <location>
        <begin position="55"/>
        <end position="64"/>
    </location>
</feature>
<evidence type="ECO:0000256" key="1">
    <source>
        <dbReference type="SAM" id="MobiDB-lite"/>
    </source>
</evidence>
<dbReference type="VEuPathDB" id="FungiDB:MGYG_09019"/>
<dbReference type="RefSeq" id="XP_003173272.1">
    <property type="nucleotide sequence ID" value="XM_003173224.1"/>
</dbReference>